<evidence type="ECO:0000259" key="2">
    <source>
        <dbReference type="Pfam" id="PF05699"/>
    </source>
</evidence>
<name>A0A9P0D3M6_9CUCU</name>
<dbReference type="InterPro" id="IPR008906">
    <property type="entry name" value="HATC_C_dom"/>
</dbReference>
<accession>A0A9P0D3M6</accession>
<proteinExistence type="predicted"/>
<evidence type="ECO:0000256" key="1">
    <source>
        <dbReference type="SAM" id="Phobius"/>
    </source>
</evidence>
<keyword evidence="1" id="KW-0472">Membrane</keyword>
<dbReference type="InterPro" id="IPR012337">
    <property type="entry name" value="RNaseH-like_sf"/>
</dbReference>
<keyword evidence="1" id="KW-0812">Transmembrane</keyword>
<dbReference type="AlphaFoldDB" id="A0A9P0D3M6"/>
<sequence>MKIGTAMTNLRNTFRTSVYIKIIDNITGQLRHRMESYSSLGTRFEIFKDLHDKDPHKINVEAKRLAELYPNDLDIDYLINKCLHFQGYMKFENIKYLKECFAYISNNDLKSTFPNLKIAMRIFLTIPVTSCSAERGFPALNRIKSEMRSTMGEGKLNSLMILYTASDVTSNVDLNSIFFFFNLVSSASTTTAISLVFCVGFVTVSQRHFRNSTVN</sequence>
<protein>
    <recommendedName>
        <fullName evidence="2">HAT C-terminal dimerisation domain-containing protein</fullName>
    </recommendedName>
</protein>
<evidence type="ECO:0000313" key="4">
    <source>
        <dbReference type="Proteomes" id="UP001153636"/>
    </source>
</evidence>
<keyword evidence="1" id="KW-1133">Transmembrane helix</keyword>
<gene>
    <name evidence="3" type="ORF">PSYICH_LOCUS10948</name>
</gene>
<feature type="domain" description="HAT C-terminal dimerisation" evidence="2">
    <location>
        <begin position="108"/>
        <end position="163"/>
    </location>
</feature>
<reference evidence="3" key="1">
    <citation type="submission" date="2022-01" db="EMBL/GenBank/DDBJ databases">
        <authorList>
            <person name="King R."/>
        </authorList>
    </citation>
    <scope>NUCLEOTIDE SEQUENCE</scope>
</reference>
<dbReference type="PANTHER" id="PTHR45749">
    <property type="match status" value="1"/>
</dbReference>
<dbReference type="PANTHER" id="PTHR45749:SF21">
    <property type="entry name" value="DUF4371 DOMAIN-CONTAINING PROTEIN"/>
    <property type="match status" value="1"/>
</dbReference>
<evidence type="ECO:0000313" key="3">
    <source>
        <dbReference type="EMBL" id="CAH1111253.1"/>
    </source>
</evidence>
<dbReference type="Proteomes" id="UP001153636">
    <property type="component" value="Chromosome 5"/>
</dbReference>
<dbReference type="OrthoDB" id="6779073at2759"/>
<keyword evidence="4" id="KW-1185">Reference proteome</keyword>
<organism evidence="3 4">
    <name type="scientific">Psylliodes chrysocephalus</name>
    <dbReference type="NCBI Taxonomy" id="3402493"/>
    <lineage>
        <taxon>Eukaryota</taxon>
        <taxon>Metazoa</taxon>
        <taxon>Ecdysozoa</taxon>
        <taxon>Arthropoda</taxon>
        <taxon>Hexapoda</taxon>
        <taxon>Insecta</taxon>
        <taxon>Pterygota</taxon>
        <taxon>Neoptera</taxon>
        <taxon>Endopterygota</taxon>
        <taxon>Coleoptera</taxon>
        <taxon>Polyphaga</taxon>
        <taxon>Cucujiformia</taxon>
        <taxon>Chrysomeloidea</taxon>
        <taxon>Chrysomelidae</taxon>
        <taxon>Galerucinae</taxon>
        <taxon>Alticini</taxon>
        <taxon>Psylliodes</taxon>
    </lineage>
</organism>
<dbReference type="SUPFAM" id="SSF53098">
    <property type="entry name" value="Ribonuclease H-like"/>
    <property type="match status" value="1"/>
</dbReference>
<feature type="transmembrane region" description="Helical" evidence="1">
    <location>
        <begin position="177"/>
        <end position="202"/>
    </location>
</feature>
<dbReference type="Pfam" id="PF05699">
    <property type="entry name" value="Dimer_Tnp_hAT"/>
    <property type="match status" value="1"/>
</dbReference>
<dbReference type="GO" id="GO:0046983">
    <property type="term" value="F:protein dimerization activity"/>
    <property type="evidence" value="ECO:0007669"/>
    <property type="project" value="InterPro"/>
</dbReference>
<dbReference type="EMBL" id="OV651817">
    <property type="protein sequence ID" value="CAH1111253.1"/>
    <property type="molecule type" value="Genomic_DNA"/>
</dbReference>